<feature type="transmembrane region" description="Helical" evidence="8">
    <location>
        <begin position="88"/>
        <end position="112"/>
    </location>
</feature>
<dbReference type="PANTHER" id="PTHR43357:SF3">
    <property type="entry name" value="FE(3+)-TRANSPORT SYSTEM PERMEASE PROTEIN FBPB 2"/>
    <property type="match status" value="1"/>
</dbReference>
<comment type="similarity">
    <text evidence="8">Belongs to the binding-protein-dependent transport system permease family.</text>
</comment>
<evidence type="ECO:0000256" key="8">
    <source>
        <dbReference type="RuleBase" id="RU363032"/>
    </source>
</evidence>
<feature type="transmembrane region" description="Helical" evidence="8">
    <location>
        <begin position="499"/>
        <end position="518"/>
    </location>
</feature>
<dbReference type="Proteomes" id="UP001058860">
    <property type="component" value="Chromosome"/>
</dbReference>
<evidence type="ECO:0000256" key="3">
    <source>
        <dbReference type="ARBA" id="ARBA00022475"/>
    </source>
</evidence>
<keyword evidence="6 8" id="KW-1133">Transmembrane helix</keyword>
<reference evidence="11" key="1">
    <citation type="submission" date="2021-11" db="EMBL/GenBank/DDBJ databases">
        <title>Cultivation dependent microbiological survey of springs from the worlds oldest radium mine currently devoted to the extraction of radon-saturated water.</title>
        <authorList>
            <person name="Kapinusova G."/>
            <person name="Smrhova T."/>
            <person name="Strejcek M."/>
            <person name="Suman J."/>
            <person name="Jani K."/>
            <person name="Pajer P."/>
            <person name="Uhlik O."/>
        </authorList>
    </citation>
    <scope>NUCLEOTIDE SEQUENCE [LARGE SCALE GENOMIC DNA]</scope>
    <source>
        <strain evidence="11">J379</strain>
    </source>
</reference>
<dbReference type="InterPro" id="IPR000515">
    <property type="entry name" value="MetI-like"/>
</dbReference>
<accession>A0ABY5PHG3</accession>
<feature type="domain" description="ABC transmembrane type-1" evidence="9">
    <location>
        <begin position="52"/>
        <end position="252"/>
    </location>
</feature>
<evidence type="ECO:0000256" key="2">
    <source>
        <dbReference type="ARBA" id="ARBA00022448"/>
    </source>
</evidence>
<keyword evidence="5 8" id="KW-0812">Transmembrane</keyword>
<dbReference type="PANTHER" id="PTHR43357">
    <property type="entry name" value="INNER MEMBRANE ABC TRANSPORTER PERMEASE PROTEIN YDCV"/>
    <property type="match status" value="1"/>
</dbReference>
<dbReference type="SUPFAM" id="SSF161098">
    <property type="entry name" value="MetI-like"/>
    <property type="match status" value="2"/>
</dbReference>
<feature type="transmembrane region" description="Helical" evidence="8">
    <location>
        <begin position="364"/>
        <end position="384"/>
    </location>
</feature>
<feature type="transmembrane region" description="Helical" evidence="8">
    <location>
        <begin position="52"/>
        <end position="76"/>
    </location>
</feature>
<evidence type="ECO:0000256" key="4">
    <source>
        <dbReference type="ARBA" id="ARBA00022519"/>
    </source>
</evidence>
<feature type="transmembrane region" description="Helical" evidence="8">
    <location>
        <begin position="132"/>
        <end position="153"/>
    </location>
</feature>
<dbReference type="CDD" id="cd06261">
    <property type="entry name" value="TM_PBP2"/>
    <property type="match status" value="2"/>
</dbReference>
<keyword evidence="4" id="KW-0997">Cell inner membrane</keyword>
<gene>
    <name evidence="10" type="ORF">LRS13_00705</name>
</gene>
<evidence type="ECO:0000256" key="1">
    <source>
        <dbReference type="ARBA" id="ARBA00004429"/>
    </source>
</evidence>
<dbReference type="EMBL" id="CP088295">
    <property type="protein sequence ID" value="UUY04081.1"/>
    <property type="molecule type" value="Genomic_DNA"/>
</dbReference>
<evidence type="ECO:0000259" key="9">
    <source>
        <dbReference type="PROSITE" id="PS50928"/>
    </source>
</evidence>
<keyword evidence="11" id="KW-1185">Reference proteome</keyword>
<keyword evidence="7 8" id="KW-0472">Membrane</keyword>
<feature type="transmembrane region" description="Helical" evidence="8">
    <location>
        <begin position="396"/>
        <end position="419"/>
    </location>
</feature>
<evidence type="ECO:0000256" key="5">
    <source>
        <dbReference type="ARBA" id="ARBA00022692"/>
    </source>
</evidence>
<dbReference type="Pfam" id="PF00528">
    <property type="entry name" value="BPD_transp_1"/>
    <property type="match status" value="2"/>
</dbReference>
<protein>
    <submittedName>
        <fullName evidence="10">Iron ABC transporter permease</fullName>
    </submittedName>
</protein>
<name>A0ABY5PHG3_9ACTN</name>
<feature type="transmembrane region" description="Helical" evidence="8">
    <location>
        <begin position="284"/>
        <end position="308"/>
    </location>
</feature>
<dbReference type="PROSITE" id="PS50928">
    <property type="entry name" value="ABC_TM1"/>
    <property type="match status" value="2"/>
</dbReference>
<evidence type="ECO:0000313" key="10">
    <source>
        <dbReference type="EMBL" id="UUY04081.1"/>
    </source>
</evidence>
<feature type="transmembrane region" description="Helical" evidence="8">
    <location>
        <begin position="440"/>
        <end position="462"/>
    </location>
</feature>
<proteinExistence type="inferred from homology"/>
<feature type="transmembrane region" description="Helical" evidence="8">
    <location>
        <begin position="189"/>
        <end position="214"/>
    </location>
</feature>
<feature type="domain" description="ABC transmembrane type-1" evidence="9">
    <location>
        <begin position="326"/>
        <end position="516"/>
    </location>
</feature>
<comment type="subcellular location">
    <subcellularLocation>
        <location evidence="1">Cell inner membrane</location>
        <topology evidence="1">Multi-pass membrane protein</topology>
    </subcellularLocation>
    <subcellularLocation>
        <location evidence="8">Cell membrane</location>
        <topology evidence="8">Multi-pass membrane protein</topology>
    </subcellularLocation>
</comment>
<keyword evidence="3" id="KW-1003">Cell membrane</keyword>
<sequence>MTRRAAPPALLAAAGIVAAGAVLPVAYLAWVVLGDLPQWWETVWSARALELLLRSVGLAVAVTAATVAISLPISWLTVRTDLPGRGVWSVLCALPLVIPSYIGAYLLVSALGPRGELQGVLEGPLGIDRLPSLYGFWGAWLALTLFCFPYVLLPLQAVLRRMDPSLEEAARGMGCSGWAAYRGVVLPQLLPAVGAGALLVSLYVLSDFGAVSIMRFDSFTRVIYTQYRSSFDRVGAASLATLLVLVTLVILWLEARSRRSGALHRSAPGTARPPRPIALGRWRWPALAFCAGVVGLALALPVGMLALWTTRSISGTVEWGAVFTAAGHSLLAAGLAAGVAVLCALPVALLAARYRGRWPRLIEGGAYLGHALPGIVVALALVFFATRAVVGLYQTLAMLVVALVILFLPQAIGAVRTAVLQVDPRLEEAARSLGRSPTRAFVSVTAPLLRGGVAAGAALVFLTAVKELPATLILAPIGFDTLAIDVWRTTSVGFYERGAVPSLLLLAVSAVPMAILVLRERSDA</sequence>
<dbReference type="RefSeq" id="WP_353864575.1">
    <property type="nucleotide sequence ID" value="NZ_CP088295.1"/>
</dbReference>
<feature type="transmembrane region" description="Helical" evidence="8">
    <location>
        <begin position="9"/>
        <end position="32"/>
    </location>
</feature>
<feature type="transmembrane region" description="Helical" evidence="8">
    <location>
        <begin position="234"/>
        <end position="253"/>
    </location>
</feature>
<dbReference type="Gene3D" id="1.10.3720.10">
    <property type="entry name" value="MetI-like"/>
    <property type="match status" value="2"/>
</dbReference>
<feature type="transmembrane region" description="Helical" evidence="8">
    <location>
        <begin position="328"/>
        <end position="352"/>
    </location>
</feature>
<evidence type="ECO:0000256" key="6">
    <source>
        <dbReference type="ARBA" id="ARBA00022989"/>
    </source>
</evidence>
<keyword evidence="2 8" id="KW-0813">Transport</keyword>
<organism evidence="10 11">
    <name type="scientific">Svornostia abyssi</name>
    <dbReference type="NCBI Taxonomy" id="2898438"/>
    <lineage>
        <taxon>Bacteria</taxon>
        <taxon>Bacillati</taxon>
        <taxon>Actinomycetota</taxon>
        <taxon>Thermoleophilia</taxon>
        <taxon>Solirubrobacterales</taxon>
        <taxon>Baekduiaceae</taxon>
        <taxon>Svornostia</taxon>
    </lineage>
</organism>
<evidence type="ECO:0000256" key="7">
    <source>
        <dbReference type="ARBA" id="ARBA00023136"/>
    </source>
</evidence>
<evidence type="ECO:0000313" key="11">
    <source>
        <dbReference type="Proteomes" id="UP001058860"/>
    </source>
</evidence>
<dbReference type="InterPro" id="IPR035906">
    <property type="entry name" value="MetI-like_sf"/>
</dbReference>